<dbReference type="STRING" id="1343740.M271_24925"/>
<dbReference type="Pfam" id="PF19136">
    <property type="entry name" value="DUF5819"/>
    <property type="match status" value="1"/>
</dbReference>
<dbReference type="EMBL" id="QYCY01000001">
    <property type="protein sequence ID" value="RLV80434.1"/>
    <property type="molecule type" value="Genomic_DNA"/>
</dbReference>
<evidence type="ECO:0000313" key="3">
    <source>
        <dbReference type="EMBL" id="RLV80434.1"/>
    </source>
</evidence>
<keyword evidence="2" id="KW-0472">Membrane</keyword>
<dbReference type="InterPro" id="IPR043857">
    <property type="entry name" value="DUF5819"/>
</dbReference>
<dbReference type="RefSeq" id="WP_020869925.1">
    <property type="nucleotide sequence ID" value="NC_022785.1"/>
</dbReference>
<evidence type="ECO:0000313" key="4">
    <source>
        <dbReference type="Proteomes" id="UP000281594"/>
    </source>
</evidence>
<keyword evidence="2" id="KW-0812">Transmembrane</keyword>
<reference evidence="3 4" key="1">
    <citation type="journal article" date="2018" name="J. Biol. Chem.">
        <title>Discovery of the actinoplanic acid pathway in Streptomyces rapamycinicus reveals a genetically conserved synergism with rapamycin.</title>
        <authorList>
            <person name="Mrak P."/>
            <person name="Krastel P."/>
            <person name="Pivk Lukancic P."/>
            <person name="Tao J."/>
            <person name="Pistorius D."/>
            <person name="Moore C.M."/>
        </authorList>
    </citation>
    <scope>NUCLEOTIDE SEQUENCE [LARGE SCALE GENOMIC DNA]</scope>
    <source>
        <strain evidence="3 4">NRRL 5491</strain>
    </source>
</reference>
<comment type="caution">
    <text evidence="3">The sequence shown here is derived from an EMBL/GenBank/DDBJ whole genome shotgun (WGS) entry which is preliminary data.</text>
</comment>
<dbReference type="KEGG" id="src:M271_24925"/>
<dbReference type="HOGENOM" id="CLU_056543_1_0_11"/>
<evidence type="ECO:0000256" key="1">
    <source>
        <dbReference type="SAM" id="MobiDB-lite"/>
    </source>
</evidence>
<sequence length="280" mass="30598">MADTEPEPAEREPTGPEPQDGEPRDGEPTGPEPWESELTDSEPTGPEPGESEPADPEPTASAPDGDAAEPLTALSLPAQLIIAVAIAVAAVAAAIHLSAAFLNVSPPNTLTKRHGAAIDDYVYPEFERVWKLFAPNPLQQNIAVQARAEIRTSEGGTATTGWRDLSAQDGAAIHHNPLPSHTQQNELRRGWEFYVGSHDVRERPQGMRGSLSEQYIRRIVMLRLGREEDGGTVERIQVRSATTPVAAPPWSDEKIDTKTVYRTLPWWTVTSDDLPEAKRR</sequence>
<accession>A0A0A0NHP0</accession>
<keyword evidence="2" id="KW-1133">Transmembrane helix</keyword>
<evidence type="ECO:0000256" key="2">
    <source>
        <dbReference type="SAM" id="Phobius"/>
    </source>
</evidence>
<protein>
    <submittedName>
        <fullName evidence="3">Membrane protein</fullName>
    </submittedName>
</protein>
<feature type="transmembrane region" description="Helical" evidence="2">
    <location>
        <begin position="80"/>
        <end position="104"/>
    </location>
</feature>
<dbReference type="AlphaFoldDB" id="A0A0A0NHP0"/>
<proteinExistence type="predicted"/>
<organism evidence="3 4">
    <name type="scientific">Streptomyces rapamycinicus (strain ATCC 29253 / DSM 41530 / NRRL 5491 / AYB-994)</name>
    <name type="common">Streptomyces hygroscopicus (strain ATCC 29253)</name>
    <dbReference type="NCBI Taxonomy" id="1343740"/>
    <lineage>
        <taxon>Bacteria</taxon>
        <taxon>Bacillati</taxon>
        <taxon>Actinomycetota</taxon>
        <taxon>Actinomycetes</taxon>
        <taxon>Kitasatosporales</taxon>
        <taxon>Streptomycetaceae</taxon>
        <taxon>Streptomyces</taxon>
        <taxon>Streptomyces violaceusniger group</taxon>
    </lineage>
</organism>
<gene>
    <name evidence="3" type="ORF">D3C57_118655</name>
</gene>
<name>A0A0A0NHP0_STRRN</name>
<dbReference type="Proteomes" id="UP000281594">
    <property type="component" value="Unassembled WGS sequence"/>
</dbReference>
<dbReference type="eggNOG" id="ENOG5033C5F">
    <property type="taxonomic scope" value="Bacteria"/>
</dbReference>
<feature type="region of interest" description="Disordered" evidence="1">
    <location>
        <begin position="1"/>
        <end position="68"/>
    </location>
</feature>